<feature type="region of interest" description="Disordered" evidence="1">
    <location>
        <begin position="1"/>
        <end position="34"/>
    </location>
</feature>
<feature type="compositionally biased region" description="Basic and acidic residues" evidence="1">
    <location>
        <begin position="363"/>
        <end position="376"/>
    </location>
</feature>
<dbReference type="EMBL" id="JAIWQS010000006">
    <property type="protein sequence ID" value="KAJ8762678.1"/>
    <property type="molecule type" value="Genomic_DNA"/>
</dbReference>
<keyword evidence="4" id="KW-1185">Reference proteome</keyword>
<sequence length="446" mass="47975">MDSGNSGSMQSSSGGDDEYDSRAPESSFPTYLGPSGHFGQLSNLHQPSLLFDPSPNLFGAFSHSSPSLNPNSSSLNLDMIGSVGLRSDPICTDHGNNKLRGISSSSSLTSNQPILGTAEGSNQTPLSSMQLRSVHDNKGAGSSQTSDHTHVVARNPKKRTRASRRAPTTVLNTDTSNFRAMVQEFTGIPEPPFSGSPYSRRFDLFGTGSGLRSGHHPETMESFYRLRPSLQKVHQQSQLVPSSSSSFFTNDMVNAANTGSPIPKINTTVAANIAATTSTSSNSNCINYQLPSELGGLSKQPQNLMMSIQNQMFPYQSLLPNQSLQPSLNVNNSATLSAEELGLSQGHVTQVNSELGGLSGHHAITEGRRPRDHNNSWKDGLGSDQGSQDQLRLLEDNNHSNSLRANNCKFNYSAPSSDFRRDRDKGLENASSRGEGTVDSWICPSE</sequence>
<organism evidence="3 4">
    <name type="scientific">Erythroxylum novogranatense</name>
    <dbReference type="NCBI Taxonomy" id="1862640"/>
    <lineage>
        <taxon>Eukaryota</taxon>
        <taxon>Viridiplantae</taxon>
        <taxon>Streptophyta</taxon>
        <taxon>Embryophyta</taxon>
        <taxon>Tracheophyta</taxon>
        <taxon>Spermatophyta</taxon>
        <taxon>Magnoliopsida</taxon>
        <taxon>eudicotyledons</taxon>
        <taxon>Gunneridae</taxon>
        <taxon>Pentapetalae</taxon>
        <taxon>rosids</taxon>
        <taxon>fabids</taxon>
        <taxon>Malpighiales</taxon>
        <taxon>Erythroxylaceae</taxon>
        <taxon>Erythroxylum</taxon>
    </lineage>
</organism>
<dbReference type="PANTHER" id="PTHR33179">
    <property type="entry name" value="VQ MOTIF-CONTAINING PROTEIN"/>
    <property type="match status" value="1"/>
</dbReference>
<feature type="domain" description="VQ" evidence="2">
    <location>
        <begin position="165"/>
        <end position="192"/>
    </location>
</feature>
<feature type="compositionally biased region" description="Polar residues" evidence="1">
    <location>
        <begin position="404"/>
        <end position="416"/>
    </location>
</feature>
<evidence type="ECO:0000313" key="3">
    <source>
        <dbReference type="EMBL" id="KAJ8762678.1"/>
    </source>
</evidence>
<feature type="compositionally biased region" description="Polar residues" evidence="1">
    <location>
        <begin position="108"/>
        <end position="131"/>
    </location>
</feature>
<evidence type="ECO:0000259" key="2">
    <source>
        <dbReference type="Pfam" id="PF05678"/>
    </source>
</evidence>
<dbReference type="InterPro" id="IPR008889">
    <property type="entry name" value="VQ"/>
</dbReference>
<dbReference type="InterPro" id="IPR039609">
    <property type="entry name" value="VQ_15/22"/>
</dbReference>
<protein>
    <recommendedName>
        <fullName evidence="2">VQ domain-containing protein</fullName>
    </recommendedName>
</protein>
<dbReference type="AlphaFoldDB" id="A0AAV8T8X0"/>
<accession>A0AAV8T8X0</accession>
<dbReference type="Proteomes" id="UP001159364">
    <property type="component" value="Linkage Group LG06"/>
</dbReference>
<dbReference type="PANTHER" id="PTHR33179:SF58">
    <property type="entry name" value="OS08G0409500 PROTEIN"/>
    <property type="match status" value="1"/>
</dbReference>
<proteinExistence type="predicted"/>
<reference evidence="3 4" key="1">
    <citation type="submission" date="2021-09" db="EMBL/GenBank/DDBJ databases">
        <title>Genomic insights and catalytic innovation underlie evolution of tropane alkaloids biosynthesis.</title>
        <authorList>
            <person name="Wang Y.-J."/>
            <person name="Tian T."/>
            <person name="Huang J.-P."/>
            <person name="Huang S.-X."/>
        </authorList>
    </citation>
    <scope>NUCLEOTIDE SEQUENCE [LARGE SCALE GENOMIC DNA]</scope>
    <source>
        <strain evidence="3">KIB-2018</strain>
        <tissue evidence="3">Leaf</tissue>
    </source>
</reference>
<feature type="compositionally biased region" description="Low complexity" evidence="1">
    <location>
        <begin position="1"/>
        <end position="14"/>
    </location>
</feature>
<feature type="region of interest" description="Disordered" evidence="1">
    <location>
        <begin position="404"/>
        <end position="446"/>
    </location>
</feature>
<feature type="region of interest" description="Disordered" evidence="1">
    <location>
        <begin position="96"/>
        <end position="168"/>
    </location>
</feature>
<feature type="region of interest" description="Disordered" evidence="1">
    <location>
        <begin position="357"/>
        <end position="387"/>
    </location>
</feature>
<comment type="caution">
    <text evidence="3">The sequence shown here is derived from an EMBL/GenBank/DDBJ whole genome shotgun (WGS) entry which is preliminary data.</text>
</comment>
<feature type="compositionally biased region" description="Basic residues" evidence="1">
    <location>
        <begin position="155"/>
        <end position="164"/>
    </location>
</feature>
<name>A0AAV8T8X0_9ROSI</name>
<dbReference type="Pfam" id="PF05678">
    <property type="entry name" value="VQ"/>
    <property type="match status" value="1"/>
</dbReference>
<feature type="compositionally biased region" description="Basic and acidic residues" evidence="1">
    <location>
        <begin position="418"/>
        <end position="427"/>
    </location>
</feature>
<evidence type="ECO:0000256" key="1">
    <source>
        <dbReference type="SAM" id="MobiDB-lite"/>
    </source>
</evidence>
<evidence type="ECO:0000313" key="4">
    <source>
        <dbReference type="Proteomes" id="UP001159364"/>
    </source>
</evidence>
<gene>
    <name evidence="3" type="ORF">K2173_011158</name>
</gene>